<dbReference type="EMBL" id="KZ679126">
    <property type="protein sequence ID" value="PTB81076.1"/>
    <property type="molecule type" value="Genomic_DNA"/>
</dbReference>
<evidence type="ECO:0000313" key="2">
    <source>
        <dbReference type="Proteomes" id="UP000240760"/>
    </source>
</evidence>
<name>A0A2T4CHP5_TRILO</name>
<organism evidence="1 2">
    <name type="scientific">Trichoderma longibrachiatum ATCC 18648</name>
    <dbReference type="NCBI Taxonomy" id="983965"/>
    <lineage>
        <taxon>Eukaryota</taxon>
        <taxon>Fungi</taxon>
        <taxon>Dikarya</taxon>
        <taxon>Ascomycota</taxon>
        <taxon>Pezizomycotina</taxon>
        <taxon>Sordariomycetes</taxon>
        <taxon>Hypocreomycetidae</taxon>
        <taxon>Hypocreales</taxon>
        <taxon>Hypocreaceae</taxon>
        <taxon>Trichoderma</taxon>
    </lineage>
</organism>
<keyword evidence="2" id="KW-1185">Reference proteome</keyword>
<protein>
    <submittedName>
        <fullName evidence="1">Uncharacterized protein</fullName>
    </submittedName>
</protein>
<evidence type="ECO:0000313" key="1">
    <source>
        <dbReference type="EMBL" id="PTB81076.1"/>
    </source>
</evidence>
<gene>
    <name evidence="1" type="ORF">M440DRAFT_1006989</name>
</gene>
<dbReference type="AlphaFoldDB" id="A0A2T4CHP5"/>
<reference evidence="1 2" key="1">
    <citation type="submission" date="2016-07" db="EMBL/GenBank/DDBJ databases">
        <title>Multiple horizontal gene transfer events from other fungi enriched the ability of initially mycotrophic Trichoderma (Ascomycota) to feed on dead plant biomass.</title>
        <authorList>
            <consortium name="DOE Joint Genome Institute"/>
            <person name="Aerts A."/>
            <person name="Atanasova L."/>
            <person name="Chenthamara K."/>
            <person name="Zhang J."/>
            <person name="Grujic M."/>
            <person name="Henrissat B."/>
            <person name="Kuo A."/>
            <person name="Salamov A."/>
            <person name="Lipzen A."/>
            <person name="Labutti K."/>
            <person name="Barry K."/>
            <person name="Miao Y."/>
            <person name="Rahimi M.J."/>
            <person name="Shen Q."/>
            <person name="Grigoriev I.V."/>
            <person name="Kubicek C.P."/>
            <person name="Druzhinina I.S."/>
        </authorList>
    </citation>
    <scope>NUCLEOTIDE SEQUENCE [LARGE SCALE GENOMIC DNA]</scope>
    <source>
        <strain evidence="1 2">ATCC 18648</strain>
    </source>
</reference>
<proteinExistence type="predicted"/>
<accession>A0A2T4CHP5</accession>
<dbReference type="Proteomes" id="UP000240760">
    <property type="component" value="Unassembled WGS sequence"/>
</dbReference>
<sequence length="336" mass="37339">MLKCKIQYYLDRKGRKMILVAKMNRSRIGSIFGVAGAHADTRLAGLITTYTLLNPHPGPRKGGVTWRREADGYQSAYLSNNVTVAQLSTALGRTLKKRGHQQPLLEESHSIKPKTKPMDRFDRCKYTAPASDQAVQSHQRMRVVTSDALPQRFAFEALIACLQITDLVFAEGLRPRWGPSRRSSKPAPAGKARCFGSLCCPVGLSGLPTALHGLEHRDRCKWTRPPCAPYWTVYSARPKRPSHCPSRIANGTPPLCTECFVAAIPKRCTNVDFPPWVFDAYRDGNWRKVPFSPTDLLVSSIMTFLEHSLDKESSSRQATTLSTACGGVISWGCYDS</sequence>